<dbReference type="RefSeq" id="XP_027611209.1">
    <property type="nucleotide sequence ID" value="XM_027755408.1"/>
</dbReference>
<organism evidence="1 2">
    <name type="scientific">Sparassis crispa</name>
    <dbReference type="NCBI Taxonomy" id="139825"/>
    <lineage>
        <taxon>Eukaryota</taxon>
        <taxon>Fungi</taxon>
        <taxon>Dikarya</taxon>
        <taxon>Basidiomycota</taxon>
        <taxon>Agaricomycotina</taxon>
        <taxon>Agaricomycetes</taxon>
        <taxon>Polyporales</taxon>
        <taxon>Sparassidaceae</taxon>
        <taxon>Sparassis</taxon>
    </lineage>
</organism>
<gene>
    <name evidence="1" type="ORF">SCP_0300110</name>
</gene>
<evidence type="ECO:0000313" key="1">
    <source>
        <dbReference type="EMBL" id="GBE80296.1"/>
    </source>
</evidence>
<proteinExistence type="predicted"/>
<reference evidence="1 2" key="1">
    <citation type="journal article" date="2018" name="Sci. Rep.">
        <title>Genome sequence of the cauliflower mushroom Sparassis crispa (Hanabiratake) and its association with beneficial usage.</title>
        <authorList>
            <person name="Kiyama R."/>
            <person name="Furutani Y."/>
            <person name="Kawaguchi K."/>
            <person name="Nakanishi T."/>
        </authorList>
    </citation>
    <scope>NUCLEOTIDE SEQUENCE [LARGE SCALE GENOMIC DNA]</scope>
</reference>
<evidence type="ECO:0000313" key="2">
    <source>
        <dbReference type="Proteomes" id="UP000287166"/>
    </source>
</evidence>
<dbReference type="EMBL" id="BFAD01000003">
    <property type="protein sequence ID" value="GBE80296.1"/>
    <property type="molecule type" value="Genomic_DNA"/>
</dbReference>
<protein>
    <submittedName>
        <fullName evidence="1">Uncharacterized protein</fullName>
    </submittedName>
</protein>
<name>A0A401GDP6_9APHY</name>
<sequence>MQSTASLGANILPSTALLRTVVPRNAENVLPELLKDEAIRAWIRIQGSMKLYLITGIKLFVDAHVSTGEGSDMDARVAATFPSRK</sequence>
<keyword evidence="2" id="KW-1185">Reference proteome</keyword>
<dbReference type="OrthoDB" id="5410365at2759"/>
<dbReference type="Proteomes" id="UP000287166">
    <property type="component" value="Unassembled WGS sequence"/>
</dbReference>
<dbReference type="GeneID" id="38777213"/>
<accession>A0A401GDP6</accession>
<dbReference type="AlphaFoldDB" id="A0A401GDP6"/>
<dbReference type="InParanoid" id="A0A401GDP6"/>
<comment type="caution">
    <text evidence="1">The sequence shown here is derived from an EMBL/GenBank/DDBJ whole genome shotgun (WGS) entry which is preliminary data.</text>
</comment>